<evidence type="ECO:0000256" key="1">
    <source>
        <dbReference type="ARBA" id="ARBA00001946"/>
    </source>
</evidence>
<evidence type="ECO:0000256" key="17">
    <source>
        <dbReference type="NCBIfam" id="TIGR01064"/>
    </source>
</evidence>
<feature type="domain" description="Pyruvate kinase barrel" evidence="19">
    <location>
        <begin position="1"/>
        <end position="323"/>
    </location>
</feature>
<keyword evidence="13 18" id="KW-0460">Magnesium</keyword>
<dbReference type="NCBIfam" id="NF004491">
    <property type="entry name" value="PRK05826.1"/>
    <property type="match status" value="1"/>
</dbReference>
<evidence type="ECO:0000256" key="7">
    <source>
        <dbReference type="ARBA" id="ARBA00018587"/>
    </source>
</evidence>
<dbReference type="GO" id="GO:0030955">
    <property type="term" value="F:potassium ion binding"/>
    <property type="evidence" value="ECO:0007669"/>
    <property type="project" value="UniProtKB-UniRule"/>
</dbReference>
<dbReference type="NCBIfam" id="NF004978">
    <property type="entry name" value="PRK06354.1"/>
    <property type="match status" value="1"/>
</dbReference>
<dbReference type="InterPro" id="IPR011037">
    <property type="entry name" value="Pyrv_Knase-like_insert_dom_sf"/>
</dbReference>
<keyword evidence="9" id="KW-0479">Metal-binding</keyword>
<dbReference type="Proteomes" id="UP000593890">
    <property type="component" value="Chromosome"/>
</dbReference>
<dbReference type="GO" id="GO:0016301">
    <property type="term" value="F:kinase activity"/>
    <property type="evidence" value="ECO:0007669"/>
    <property type="project" value="UniProtKB-KW"/>
</dbReference>
<evidence type="ECO:0000259" key="20">
    <source>
        <dbReference type="Pfam" id="PF00391"/>
    </source>
</evidence>
<evidence type="ECO:0000256" key="3">
    <source>
        <dbReference type="ARBA" id="ARBA00004997"/>
    </source>
</evidence>
<evidence type="ECO:0000256" key="9">
    <source>
        <dbReference type="ARBA" id="ARBA00022723"/>
    </source>
</evidence>
<organism evidence="22 23">
    <name type="scientific">Solibaculum mannosilyticum</name>
    <dbReference type="NCBI Taxonomy" id="2780922"/>
    <lineage>
        <taxon>Bacteria</taxon>
        <taxon>Bacillati</taxon>
        <taxon>Bacillota</taxon>
        <taxon>Clostridia</taxon>
        <taxon>Eubacteriales</taxon>
        <taxon>Oscillospiraceae</taxon>
        <taxon>Solibaculum</taxon>
    </lineage>
</organism>
<name>A0A7I8D3H2_9FIRM</name>
<dbReference type="KEGG" id="sman:C12CBH8_09310"/>
<feature type="domain" description="Pyruvate kinase C-terminal" evidence="21">
    <location>
        <begin position="356"/>
        <end position="468"/>
    </location>
</feature>
<dbReference type="GO" id="GO:0005524">
    <property type="term" value="F:ATP binding"/>
    <property type="evidence" value="ECO:0007669"/>
    <property type="project" value="UniProtKB-KW"/>
</dbReference>
<evidence type="ECO:0000256" key="14">
    <source>
        <dbReference type="ARBA" id="ARBA00022958"/>
    </source>
</evidence>
<dbReference type="NCBIfam" id="TIGR01064">
    <property type="entry name" value="pyruv_kin"/>
    <property type="match status" value="1"/>
</dbReference>
<dbReference type="UniPathway" id="UPA00109">
    <property type="reaction ID" value="UER00188"/>
</dbReference>
<dbReference type="InterPro" id="IPR040442">
    <property type="entry name" value="Pyrv_kinase-like_dom_sf"/>
</dbReference>
<evidence type="ECO:0000256" key="18">
    <source>
        <dbReference type="RuleBase" id="RU000504"/>
    </source>
</evidence>
<evidence type="ECO:0000256" key="6">
    <source>
        <dbReference type="ARBA" id="ARBA00012142"/>
    </source>
</evidence>
<gene>
    <name evidence="22" type="primary">pyk</name>
    <name evidence="22" type="ORF">C12CBH8_09310</name>
</gene>
<evidence type="ECO:0000256" key="15">
    <source>
        <dbReference type="ARBA" id="ARBA00023152"/>
    </source>
</evidence>
<dbReference type="SUPFAM" id="SSF50800">
    <property type="entry name" value="PK beta-barrel domain-like"/>
    <property type="match status" value="1"/>
</dbReference>
<comment type="similarity">
    <text evidence="4">In the C-terminal section; belongs to the PEP-utilizing enzyme family.</text>
</comment>
<keyword evidence="11 18" id="KW-0418">Kinase</keyword>
<dbReference type="GO" id="GO:0000287">
    <property type="term" value="F:magnesium ion binding"/>
    <property type="evidence" value="ECO:0007669"/>
    <property type="project" value="UniProtKB-UniRule"/>
</dbReference>
<evidence type="ECO:0000256" key="2">
    <source>
        <dbReference type="ARBA" id="ARBA00001958"/>
    </source>
</evidence>
<dbReference type="PRINTS" id="PR01050">
    <property type="entry name" value="PYRUVTKNASE"/>
</dbReference>
<dbReference type="Gene3D" id="3.50.30.10">
    <property type="entry name" value="Phosphohistidine domain"/>
    <property type="match status" value="1"/>
</dbReference>
<evidence type="ECO:0000256" key="11">
    <source>
        <dbReference type="ARBA" id="ARBA00022777"/>
    </source>
</evidence>
<keyword evidence="12" id="KW-0067">ATP-binding</keyword>
<feature type="domain" description="PEP-utilising enzyme mobile" evidence="20">
    <location>
        <begin position="502"/>
        <end position="573"/>
    </location>
</feature>
<dbReference type="SUPFAM" id="SSF52935">
    <property type="entry name" value="PK C-terminal domain-like"/>
    <property type="match status" value="1"/>
</dbReference>
<dbReference type="AlphaFoldDB" id="A0A7I8D3H2"/>
<dbReference type="RefSeq" id="WP_215533665.1">
    <property type="nucleotide sequence ID" value="NZ_AP023321.1"/>
</dbReference>
<dbReference type="FunFam" id="3.20.20.60:FF:000025">
    <property type="entry name" value="Pyruvate kinase"/>
    <property type="match status" value="1"/>
</dbReference>
<dbReference type="PANTHER" id="PTHR11817">
    <property type="entry name" value="PYRUVATE KINASE"/>
    <property type="match status" value="1"/>
</dbReference>
<evidence type="ECO:0000256" key="12">
    <source>
        <dbReference type="ARBA" id="ARBA00022840"/>
    </source>
</evidence>
<protein>
    <recommendedName>
        <fullName evidence="7 17">Pyruvate kinase</fullName>
        <ecNumber evidence="6 17">2.7.1.40</ecNumber>
    </recommendedName>
</protein>
<evidence type="ECO:0000256" key="4">
    <source>
        <dbReference type="ARBA" id="ARBA00006237"/>
    </source>
</evidence>
<dbReference type="InterPro" id="IPR036637">
    <property type="entry name" value="Phosphohistidine_dom_sf"/>
</dbReference>
<comment type="cofactor">
    <cofactor evidence="1">
        <name>Mg(2+)</name>
        <dbReference type="ChEBI" id="CHEBI:18420"/>
    </cofactor>
</comment>
<dbReference type="Gene3D" id="3.40.1380.20">
    <property type="entry name" value="Pyruvate kinase, C-terminal domain"/>
    <property type="match status" value="1"/>
</dbReference>
<evidence type="ECO:0000259" key="21">
    <source>
        <dbReference type="Pfam" id="PF02887"/>
    </source>
</evidence>
<dbReference type="InterPro" id="IPR015793">
    <property type="entry name" value="Pyrv_Knase_brl"/>
</dbReference>
<dbReference type="InterPro" id="IPR015813">
    <property type="entry name" value="Pyrv/PenolPyrv_kinase-like_dom"/>
</dbReference>
<evidence type="ECO:0000256" key="5">
    <source>
        <dbReference type="ARBA" id="ARBA00008663"/>
    </source>
</evidence>
<keyword evidence="16 22" id="KW-0670">Pyruvate</keyword>
<dbReference type="SUPFAM" id="SSF51621">
    <property type="entry name" value="Phosphoenolpyruvate/pyruvate domain"/>
    <property type="match status" value="1"/>
</dbReference>
<evidence type="ECO:0000313" key="22">
    <source>
        <dbReference type="EMBL" id="BCI60292.1"/>
    </source>
</evidence>
<dbReference type="InterPro" id="IPR008279">
    <property type="entry name" value="PEP-util_enz_mobile_dom"/>
</dbReference>
<dbReference type="Gene3D" id="3.20.20.60">
    <property type="entry name" value="Phosphoenolpyruvate-binding domains"/>
    <property type="match status" value="1"/>
</dbReference>
<evidence type="ECO:0000256" key="8">
    <source>
        <dbReference type="ARBA" id="ARBA00022679"/>
    </source>
</evidence>
<keyword evidence="10" id="KW-0547">Nucleotide-binding</keyword>
<dbReference type="EMBL" id="AP023321">
    <property type="protein sequence ID" value="BCI60292.1"/>
    <property type="molecule type" value="Genomic_DNA"/>
</dbReference>
<keyword evidence="15 18" id="KW-0324">Glycolysis</keyword>
<dbReference type="InterPro" id="IPR015806">
    <property type="entry name" value="Pyrv_Knase_insert_dom_sf"/>
</dbReference>
<comment type="similarity">
    <text evidence="5 18">Belongs to the pyruvate kinase family.</text>
</comment>
<evidence type="ECO:0000256" key="16">
    <source>
        <dbReference type="ARBA" id="ARBA00023317"/>
    </source>
</evidence>
<dbReference type="SUPFAM" id="SSF52009">
    <property type="entry name" value="Phosphohistidine domain"/>
    <property type="match status" value="1"/>
</dbReference>
<sequence>MRKTKIICTLGPANDNDDIIRDMIKEGMDVARFNFSHGTHAEHDVRYQRLKKIREELNLPIAMLCDTKGPEVRTGNFDPPKVELKTGQDYIFTTEECIGDTNRCSITYKGLPKDVEVGTRILVDDGLIAMRVVEISKKEVRCKVINGGMIASHKSINVPGVKLNIPYMSEVDCQDLAFAVEHDFDFIAASFVRSAEDVMDVRHELEKLGGRDLRIISKIESAGGVENIDEIIRVSDGIMVARGDLGVEIPLEDIPVIQKKLIRKAYLAGKQVITATQMLESMIKNPRPTRAETTDVANAIYDGTSAIMLSGETAAGMYPVEAVHTMATIARRTEREIDYKRRFDSIKINDPNVTTAISHATCTTAHDLGAKAIITVSKSGRTTRMVSRYRPQCLIIGSTTDKKVWRQMSLSWGVRPLLAEEQKSTDDLFQHVVECATKEKLLENGDLVVITAGLPLGVSGTTNLLKVHLVGDILVTGTATSTHCACGNLCVCKDLNDIKKNFQEGDILVVPQTTNEMLPFLRAASGVVAEQEGLNSHAAIVGLALDKAVIVGATNATRLLKTGTTVTVDGSRGIVYSGHMR</sequence>
<evidence type="ECO:0000313" key="23">
    <source>
        <dbReference type="Proteomes" id="UP000593890"/>
    </source>
</evidence>
<dbReference type="GO" id="GO:0004743">
    <property type="term" value="F:pyruvate kinase activity"/>
    <property type="evidence" value="ECO:0007669"/>
    <property type="project" value="UniProtKB-UniRule"/>
</dbReference>
<dbReference type="Pfam" id="PF02887">
    <property type="entry name" value="PK_C"/>
    <property type="match status" value="1"/>
</dbReference>
<evidence type="ECO:0000256" key="13">
    <source>
        <dbReference type="ARBA" id="ARBA00022842"/>
    </source>
</evidence>
<proteinExistence type="inferred from homology"/>
<keyword evidence="14" id="KW-0630">Potassium</keyword>
<reference evidence="23" key="1">
    <citation type="submission" date="2020-07" db="EMBL/GenBank/DDBJ databases">
        <title>Complete genome sequencing of Clostridia bacterium strain 12CBH8.</title>
        <authorList>
            <person name="Sakamoto M."/>
            <person name="Murakami T."/>
            <person name="Mori H."/>
        </authorList>
    </citation>
    <scope>NUCLEOTIDE SEQUENCE [LARGE SCALE GENOMIC DNA]</scope>
    <source>
        <strain evidence="23">12CBH8</strain>
    </source>
</reference>
<dbReference type="InterPro" id="IPR036918">
    <property type="entry name" value="Pyrv_Knase_C_sf"/>
</dbReference>
<dbReference type="FunFam" id="2.40.33.10:FF:000001">
    <property type="entry name" value="Pyruvate kinase"/>
    <property type="match status" value="1"/>
</dbReference>
<keyword evidence="8 18" id="KW-0808">Transferase</keyword>
<evidence type="ECO:0000256" key="10">
    <source>
        <dbReference type="ARBA" id="ARBA00022741"/>
    </source>
</evidence>
<dbReference type="Pfam" id="PF00391">
    <property type="entry name" value="PEP-utilizers"/>
    <property type="match status" value="1"/>
</dbReference>
<dbReference type="InterPro" id="IPR001697">
    <property type="entry name" value="Pyr_Knase"/>
</dbReference>
<comment type="pathway">
    <text evidence="3 18">Carbohydrate degradation; glycolysis; pyruvate from D-glyceraldehyde 3-phosphate: step 5/5.</text>
</comment>
<dbReference type="InterPro" id="IPR015795">
    <property type="entry name" value="Pyrv_Knase_C"/>
</dbReference>
<accession>A0A7I8D3H2</accession>
<comment type="cofactor">
    <cofactor evidence="2">
        <name>K(+)</name>
        <dbReference type="ChEBI" id="CHEBI:29103"/>
    </cofactor>
</comment>
<dbReference type="Gene3D" id="2.40.33.10">
    <property type="entry name" value="PK beta-barrel domain-like"/>
    <property type="match status" value="1"/>
</dbReference>
<evidence type="ECO:0000259" key="19">
    <source>
        <dbReference type="Pfam" id="PF00224"/>
    </source>
</evidence>
<keyword evidence="23" id="KW-1185">Reference proteome</keyword>
<dbReference type="EC" id="2.7.1.40" evidence="6 17"/>
<dbReference type="Pfam" id="PF00224">
    <property type="entry name" value="PK"/>
    <property type="match status" value="1"/>
</dbReference>
<comment type="catalytic activity">
    <reaction evidence="18">
        <text>pyruvate + ATP = phosphoenolpyruvate + ADP + H(+)</text>
        <dbReference type="Rhea" id="RHEA:18157"/>
        <dbReference type="ChEBI" id="CHEBI:15361"/>
        <dbReference type="ChEBI" id="CHEBI:15378"/>
        <dbReference type="ChEBI" id="CHEBI:30616"/>
        <dbReference type="ChEBI" id="CHEBI:58702"/>
        <dbReference type="ChEBI" id="CHEBI:456216"/>
        <dbReference type="EC" id="2.7.1.40"/>
    </reaction>
</comment>